<dbReference type="SUPFAM" id="SSF50129">
    <property type="entry name" value="GroES-like"/>
    <property type="match status" value="1"/>
</dbReference>
<dbReference type="InterPro" id="IPR011032">
    <property type="entry name" value="GroES-like_sf"/>
</dbReference>
<dbReference type="InterPro" id="IPR013154">
    <property type="entry name" value="ADH-like_N"/>
</dbReference>
<dbReference type="GO" id="GO:0016651">
    <property type="term" value="F:oxidoreductase activity, acting on NAD(P)H"/>
    <property type="evidence" value="ECO:0007669"/>
    <property type="project" value="TreeGrafter"/>
</dbReference>
<dbReference type="Gene3D" id="3.90.180.10">
    <property type="entry name" value="Medium-chain alcohol dehydrogenases, catalytic domain"/>
    <property type="match status" value="1"/>
</dbReference>
<evidence type="ECO:0000256" key="1">
    <source>
        <dbReference type="ARBA" id="ARBA00022857"/>
    </source>
</evidence>
<dbReference type="Proteomes" id="UP000219565">
    <property type="component" value="Unassembled WGS sequence"/>
</dbReference>
<dbReference type="SMART" id="SM00829">
    <property type="entry name" value="PKS_ER"/>
    <property type="match status" value="1"/>
</dbReference>
<reference evidence="4 5" key="1">
    <citation type="submission" date="2017-09" db="EMBL/GenBank/DDBJ databases">
        <authorList>
            <person name="Ehlers B."/>
            <person name="Leendertz F.H."/>
        </authorList>
    </citation>
    <scope>NUCLEOTIDE SEQUENCE [LARGE SCALE GENOMIC DNA]</scope>
    <source>
        <strain evidence="4 5">DSM 45537</strain>
    </source>
</reference>
<evidence type="ECO:0000256" key="2">
    <source>
        <dbReference type="ARBA" id="ARBA00023002"/>
    </source>
</evidence>
<dbReference type="Pfam" id="PF08240">
    <property type="entry name" value="ADH_N"/>
    <property type="match status" value="1"/>
</dbReference>
<dbReference type="Pfam" id="PF00107">
    <property type="entry name" value="ADH_zinc_N"/>
    <property type="match status" value="1"/>
</dbReference>
<feature type="domain" description="Enoyl reductase (ER)" evidence="3">
    <location>
        <begin position="10"/>
        <end position="319"/>
    </location>
</feature>
<dbReference type="PANTHER" id="PTHR48106">
    <property type="entry name" value="QUINONE OXIDOREDUCTASE PIG3-RELATED"/>
    <property type="match status" value="1"/>
</dbReference>
<dbReference type="STRING" id="1379680.GCA_001612615_01102"/>
<evidence type="ECO:0000259" key="3">
    <source>
        <dbReference type="SMART" id="SM00829"/>
    </source>
</evidence>
<keyword evidence="5" id="KW-1185">Reference proteome</keyword>
<proteinExistence type="predicted"/>
<evidence type="ECO:0000313" key="4">
    <source>
        <dbReference type="EMBL" id="SNY89204.1"/>
    </source>
</evidence>
<dbReference type="PANTHER" id="PTHR48106:SF18">
    <property type="entry name" value="QUINONE OXIDOREDUCTASE PIG3"/>
    <property type="match status" value="1"/>
</dbReference>
<dbReference type="InterPro" id="IPR020843">
    <property type="entry name" value="ER"/>
</dbReference>
<dbReference type="EMBL" id="OBEG01000008">
    <property type="protein sequence ID" value="SNY89204.1"/>
    <property type="molecule type" value="Genomic_DNA"/>
</dbReference>
<dbReference type="Gene3D" id="3.40.50.720">
    <property type="entry name" value="NAD(P)-binding Rossmann-like Domain"/>
    <property type="match status" value="1"/>
</dbReference>
<dbReference type="GO" id="GO:0070402">
    <property type="term" value="F:NADPH binding"/>
    <property type="evidence" value="ECO:0007669"/>
    <property type="project" value="TreeGrafter"/>
</dbReference>
<gene>
    <name evidence="4" type="ORF">SAMN04244553_6211</name>
</gene>
<name>A0A285LW80_9NOCA</name>
<keyword evidence="2" id="KW-0560">Oxidoreductase</keyword>
<sequence length="324" mass="33021">MRAIVMTGVGGPEVLVPTEAPRPAAGAGELVVRAEAVPVLYPETAIRAGTFPTPAEPPFVFGFQSAGTVTEIGAGVETGLVGRRVVVATNGFGAYAEYVVAPAAQATPIPDGVDTAVAAAVLMSGSVAAALTDTAALTRDETVLVEAAATGVGAYLTQYAARLGARVIATAGGPAKATQAREFGAAEVIDHNDPAWTDRLRDLLGATTLDVVFDSIGGTATPALLDLMTPVRGRMLGYGFLSGGPAPIAAIDLVNRGLTLIGCAGPAWLAKVAGYRAQVLDEVAAGTLEPLLDTILPLDQAARAHELIEQRATFGTIVLRPHHT</sequence>
<dbReference type="InterPro" id="IPR013149">
    <property type="entry name" value="ADH-like_C"/>
</dbReference>
<evidence type="ECO:0000313" key="5">
    <source>
        <dbReference type="Proteomes" id="UP000219565"/>
    </source>
</evidence>
<protein>
    <submittedName>
        <fullName evidence="4">Alcohol dehydrogenase GroES-like domain-containing protein</fullName>
    </submittedName>
</protein>
<dbReference type="AlphaFoldDB" id="A0A285LW80"/>
<accession>A0A285LW80</accession>
<dbReference type="RefSeq" id="WP_245910571.1">
    <property type="nucleotide sequence ID" value="NZ_OBEG01000008.1"/>
</dbReference>
<keyword evidence="1" id="KW-0521">NADP</keyword>
<organism evidence="4 5">
    <name type="scientific">Nocardia amikacinitolerans</name>
    <dbReference type="NCBI Taxonomy" id="756689"/>
    <lineage>
        <taxon>Bacteria</taxon>
        <taxon>Bacillati</taxon>
        <taxon>Actinomycetota</taxon>
        <taxon>Actinomycetes</taxon>
        <taxon>Mycobacteriales</taxon>
        <taxon>Nocardiaceae</taxon>
        <taxon>Nocardia</taxon>
    </lineage>
</organism>
<dbReference type="SUPFAM" id="SSF51735">
    <property type="entry name" value="NAD(P)-binding Rossmann-fold domains"/>
    <property type="match status" value="1"/>
</dbReference>
<dbReference type="InterPro" id="IPR036291">
    <property type="entry name" value="NAD(P)-bd_dom_sf"/>
</dbReference>